<evidence type="ECO:0000313" key="3">
    <source>
        <dbReference type="Proteomes" id="UP000008493"/>
    </source>
</evidence>
<organism evidence="2 3">
    <name type="scientific">Agaricus bisporus var. burnettii (strain JB137-S8 / ATCC MYA-4627 / FGSC 10392)</name>
    <name type="common">White button mushroom</name>
    <dbReference type="NCBI Taxonomy" id="597362"/>
    <lineage>
        <taxon>Eukaryota</taxon>
        <taxon>Fungi</taxon>
        <taxon>Dikarya</taxon>
        <taxon>Basidiomycota</taxon>
        <taxon>Agaricomycotina</taxon>
        <taxon>Agaricomycetes</taxon>
        <taxon>Agaricomycetidae</taxon>
        <taxon>Agaricales</taxon>
        <taxon>Agaricineae</taxon>
        <taxon>Agaricaceae</taxon>
        <taxon>Agaricus</taxon>
    </lineage>
</organism>
<dbReference type="GeneID" id="18823530"/>
<keyword evidence="3" id="KW-1185">Reference proteome</keyword>
<dbReference type="EMBL" id="JH971387">
    <property type="protein sequence ID" value="EKM81981.1"/>
    <property type="molecule type" value="Genomic_DNA"/>
</dbReference>
<feature type="region of interest" description="Disordered" evidence="1">
    <location>
        <begin position="32"/>
        <end position="59"/>
    </location>
</feature>
<gene>
    <name evidence="2" type="ORF">AGABI1DRAFT_112158</name>
</gene>
<name>K5X2D7_AGABU</name>
<reference evidence="3" key="1">
    <citation type="journal article" date="2012" name="Proc. Natl. Acad. Sci. U.S.A.">
        <title>Genome sequence of the button mushroom Agaricus bisporus reveals mechanisms governing adaptation to a humic-rich ecological niche.</title>
        <authorList>
            <person name="Morin E."/>
            <person name="Kohler A."/>
            <person name="Baker A.R."/>
            <person name="Foulongne-Oriol M."/>
            <person name="Lombard V."/>
            <person name="Nagy L.G."/>
            <person name="Ohm R.A."/>
            <person name="Patyshakuliyeva A."/>
            <person name="Brun A."/>
            <person name="Aerts A.L."/>
            <person name="Bailey A.M."/>
            <person name="Billette C."/>
            <person name="Coutinho P.M."/>
            <person name="Deakin G."/>
            <person name="Doddapaneni H."/>
            <person name="Floudas D."/>
            <person name="Grimwood J."/>
            <person name="Hilden K."/>
            <person name="Kuees U."/>
            <person name="LaButti K.M."/>
            <person name="Lapidus A."/>
            <person name="Lindquist E.A."/>
            <person name="Lucas S.M."/>
            <person name="Murat C."/>
            <person name="Riley R.W."/>
            <person name="Salamov A.A."/>
            <person name="Schmutz J."/>
            <person name="Subramanian V."/>
            <person name="Woesten H.A.B."/>
            <person name="Xu J."/>
            <person name="Eastwood D.C."/>
            <person name="Foster G.D."/>
            <person name="Sonnenberg A.S."/>
            <person name="Cullen D."/>
            <person name="de Vries R.P."/>
            <person name="Lundell T."/>
            <person name="Hibbett D.S."/>
            <person name="Henrissat B."/>
            <person name="Burton K.S."/>
            <person name="Kerrigan R.W."/>
            <person name="Challen M.P."/>
            <person name="Grigoriev I.V."/>
            <person name="Martin F."/>
        </authorList>
    </citation>
    <scope>NUCLEOTIDE SEQUENCE [LARGE SCALE GENOMIC DNA]</scope>
    <source>
        <strain evidence="3">JB137-S8 / ATCC MYA-4627 / FGSC 10392</strain>
    </source>
</reference>
<proteinExistence type="predicted"/>
<protein>
    <submittedName>
        <fullName evidence="2">Uncharacterized protein</fullName>
    </submittedName>
</protein>
<dbReference type="HOGENOM" id="CLU_2960192_0_0_1"/>
<dbReference type="AlphaFoldDB" id="K5X2D7"/>
<dbReference type="KEGG" id="abp:AGABI1DRAFT112158"/>
<evidence type="ECO:0000256" key="1">
    <source>
        <dbReference type="SAM" id="MobiDB-lite"/>
    </source>
</evidence>
<evidence type="ECO:0000313" key="2">
    <source>
        <dbReference type="EMBL" id="EKM81981.1"/>
    </source>
</evidence>
<accession>K5X2D7</accession>
<dbReference type="Proteomes" id="UP000008493">
    <property type="component" value="Unassembled WGS sequence"/>
</dbReference>
<dbReference type="RefSeq" id="XP_007327735.1">
    <property type="nucleotide sequence ID" value="XM_007327673.1"/>
</dbReference>
<sequence length="59" mass="6758">MIKKPRNYAYATYSHKRLSFNMRLHNLLVATPRTSATGKNQDVGCETPRAPTPRIIRQS</sequence>
<dbReference type="InParanoid" id="K5X2D7"/>